<comment type="subcellular location">
    <subcellularLocation>
        <location evidence="2">Cytoplasm</location>
    </subcellularLocation>
    <subcellularLocation>
        <location evidence="1">Nucleus</location>
    </subcellularLocation>
</comment>
<evidence type="ECO:0000256" key="9">
    <source>
        <dbReference type="ARBA" id="ARBA00022737"/>
    </source>
</evidence>
<proteinExistence type="inferred from homology"/>
<feature type="repeat" description="WD" evidence="11">
    <location>
        <begin position="599"/>
        <end position="630"/>
    </location>
</feature>
<dbReference type="InterPro" id="IPR015943">
    <property type="entry name" value="WD40/YVTN_repeat-like_dom_sf"/>
</dbReference>
<dbReference type="PANTHER" id="PTHR44111:SF1">
    <property type="entry name" value="ELONGATOR COMPLEX PROTEIN 2"/>
    <property type="match status" value="1"/>
</dbReference>
<evidence type="ECO:0000256" key="7">
    <source>
        <dbReference type="ARBA" id="ARBA00022574"/>
    </source>
</evidence>
<evidence type="ECO:0000256" key="3">
    <source>
        <dbReference type="ARBA" id="ARBA00005043"/>
    </source>
</evidence>
<keyword evidence="8" id="KW-0819">tRNA processing</keyword>
<name>A0AAE0UMQ5_9TELE</name>
<keyword evidence="9" id="KW-0677">Repeat</keyword>
<organism evidence="13 14">
    <name type="scientific">Hemibagrus guttatus</name>
    <dbReference type="NCBI Taxonomy" id="175788"/>
    <lineage>
        <taxon>Eukaryota</taxon>
        <taxon>Metazoa</taxon>
        <taxon>Chordata</taxon>
        <taxon>Craniata</taxon>
        <taxon>Vertebrata</taxon>
        <taxon>Euteleostomi</taxon>
        <taxon>Actinopterygii</taxon>
        <taxon>Neopterygii</taxon>
        <taxon>Teleostei</taxon>
        <taxon>Ostariophysi</taxon>
        <taxon>Siluriformes</taxon>
        <taxon>Bagridae</taxon>
        <taxon>Hemibagrus</taxon>
    </lineage>
</organism>
<evidence type="ECO:0000256" key="6">
    <source>
        <dbReference type="ARBA" id="ARBA00022490"/>
    </source>
</evidence>
<evidence type="ECO:0000256" key="8">
    <source>
        <dbReference type="ARBA" id="ARBA00022694"/>
    </source>
</evidence>
<evidence type="ECO:0000256" key="10">
    <source>
        <dbReference type="ARBA" id="ARBA00023242"/>
    </source>
</evidence>
<evidence type="ECO:0000256" key="1">
    <source>
        <dbReference type="ARBA" id="ARBA00004123"/>
    </source>
</evidence>
<comment type="caution">
    <text evidence="13">The sequence shown here is derived from an EMBL/GenBank/DDBJ whole genome shotgun (WGS) entry which is preliminary data.</text>
</comment>
<evidence type="ECO:0000259" key="12">
    <source>
        <dbReference type="Pfam" id="PF03372"/>
    </source>
</evidence>
<dbReference type="InterPro" id="IPR005135">
    <property type="entry name" value="Endo/exonuclease/phosphatase"/>
</dbReference>
<dbReference type="PROSITE" id="PS50294">
    <property type="entry name" value="WD_REPEATS_REGION"/>
    <property type="match status" value="2"/>
</dbReference>
<dbReference type="SMART" id="SM00320">
    <property type="entry name" value="WD40"/>
    <property type="match status" value="11"/>
</dbReference>
<dbReference type="GO" id="GO:0002098">
    <property type="term" value="P:tRNA wobble uridine modification"/>
    <property type="evidence" value="ECO:0007669"/>
    <property type="project" value="InterPro"/>
</dbReference>
<dbReference type="Pfam" id="PF03372">
    <property type="entry name" value="Exo_endo_phos"/>
    <property type="match status" value="1"/>
</dbReference>
<keyword evidence="6" id="KW-0963">Cytoplasm</keyword>
<feature type="repeat" description="WD" evidence="11">
    <location>
        <begin position="882"/>
        <end position="913"/>
    </location>
</feature>
<feature type="non-terminal residue" evidence="13">
    <location>
        <position position="1049"/>
    </location>
</feature>
<evidence type="ECO:0000313" key="13">
    <source>
        <dbReference type="EMBL" id="KAK3511995.1"/>
    </source>
</evidence>
<gene>
    <name evidence="13" type="ORF">QTP70_027635</name>
</gene>
<dbReference type="Gene3D" id="2.130.10.10">
    <property type="entry name" value="YVTN repeat-like/Quinoprotein amine dehydrogenase"/>
    <property type="match status" value="4"/>
</dbReference>
<dbReference type="InterPro" id="IPR037289">
    <property type="entry name" value="Elp2"/>
</dbReference>
<evidence type="ECO:0000256" key="4">
    <source>
        <dbReference type="ARBA" id="ARBA00005881"/>
    </source>
</evidence>
<accession>A0AAE0UMQ5</accession>
<evidence type="ECO:0000313" key="14">
    <source>
        <dbReference type="Proteomes" id="UP001274896"/>
    </source>
</evidence>
<evidence type="ECO:0000256" key="5">
    <source>
        <dbReference type="ARBA" id="ARBA00020267"/>
    </source>
</evidence>
<dbReference type="PANTHER" id="PTHR44111">
    <property type="entry name" value="ELONGATOR COMPLEX PROTEIN 2"/>
    <property type="match status" value="1"/>
</dbReference>
<evidence type="ECO:0000256" key="11">
    <source>
        <dbReference type="PROSITE-ProRule" id="PRU00221"/>
    </source>
</evidence>
<dbReference type="EMBL" id="JAUCMX010000024">
    <property type="protein sequence ID" value="KAK3511995.1"/>
    <property type="molecule type" value="Genomic_DNA"/>
</dbReference>
<dbReference type="PROSITE" id="PS50082">
    <property type="entry name" value="WD_REPEATS_2"/>
    <property type="match status" value="6"/>
</dbReference>
<dbReference type="FunFam" id="2.130.10.10:FF:000958">
    <property type="entry name" value="Elongator acetyltransferase complex subunit 2"/>
    <property type="match status" value="1"/>
</dbReference>
<dbReference type="GO" id="GO:0033588">
    <property type="term" value="C:elongator holoenzyme complex"/>
    <property type="evidence" value="ECO:0007669"/>
    <property type="project" value="InterPro"/>
</dbReference>
<keyword evidence="7 11" id="KW-0853">WD repeat</keyword>
<dbReference type="InterPro" id="IPR036691">
    <property type="entry name" value="Endo/exonu/phosph_ase_sf"/>
</dbReference>
<dbReference type="SUPFAM" id="SSF50998">
    <property type="entry name" value="Quinoprotein alcohol dehydrogenase-like"/>
    <property type="match status" value="1"/>
</dbReference>
<dbReference type="Pfam" id="PF00400">
    <property type="entry name" value="WD40"/>
    <property type="match status" value="6"/>
</dbReference>
<protein>
    <recommendedName>
        <fullName evidence="5">Elongator complex protein 2</fullName>
    </recommendedName>
</protein>
<dbReference type="Proteomes" id="UP001274896">
    <property type="component" value="Unassembled WGS sequence"/>
</dbReference>
<feature type="repeat" description="WD" evidence="11">
    <location>
        <begin position="105"/>
        <end position="136"/>
    </location>
</feature>
<keyword evidence="10" id="KW-0539">Nucleus</keyword>
<dbReference type="InterPro" id="IPR001680">
    <property type="entry name" value="WD40_rpt"/>
</dbReference>
<sequence>KMATPVMTTCHVACCANRTPHVLSWSRRDLIAFGTCNSVALYDPQEVRVVELLNKHSGRVNTVRWIYREDCGVETQLVSGGSDSNVIVWEEQHGQFAVSAVCSGHSGPVCAVDAVQLSSSDSLLVSAASDSTVKLWVYSSKKGKGRELADMMERRKVDILCVQETRWKGSKAFKLFYYGVDSKRNGVGVVLKEEFVRNVLEVGCELEEKERFWSELDEVMESIPTGERVVIGADFNGHVGEGNRGDEEVMGKFGVKERNLEGQMVVDFAKRMDMGVVNTYFQKREEHRVTYKSGDLGKAYDRVPREELWYCMRKSGVAEKYVRVVQDMYERSRTVVRCAVGQTEEFNVEVGLHQGSALSPGPVVRGAECLQTLSFGSGFMMDVSVALLPGSRVPILACGGDDSKIHLFVQINGQFQKVLTLQGHEDWVRGVEWAAKDGELLLASCSQDCMIRVWRLVVKCDTPSDEPAEGIIRMKEDVFEVKGKTYAVSLETVLAGHENWVYGIHWQPSFRKGGTLEQPLSLLSASMDKTMILWGPEETSGVWVEKVRVGEVGGNTLGFFGCQMGPDGSKILAHAFHGALHLWQRDPDQQSEWSPAVVVSGHFNAVQDLSWDPEGEFLLSVGSDQTTRVFAPWRRKDRSQVTWHEISRPQIHGYDMQCLAMIGRFQFVSGADEKVLRVFKAPRNFVENFANIVGTSLEKLLASHDVEDLAEGASTPALGLSNKAVYQGDLTIRSTQEKREDFNSVSDQYKEFYFQPLCLTEPPPEDHLLQNTLWPEVQKLYGHGFEMFCLASDAARTVVASACKASKAEHAAILLWSVSTWKQLQALPCHSLTVTQMAFSPDSRLLLAVSRDRTWSLWRRDDCGPDASEPRFSLYTHTSKDSAVHTRIIWSCDWSLDNKYFVTASRDKKVIMWGHRGSGDPVGMNDSAVVPCSSVLDVGDSATAVAICPFLLSDQSYLIAVGLESGQIVLYKWKPVDDLSSGSDWSRCAESDVSQSHTLVVKRLRWRPRVCQQDQSDGLDKNQQNTSVQLASAGADHVVKIFNINTLTL</sequence>
<evidence type="ECO:0000256" key="2">
    <source>
        <dbReference type="ARBA" id="ARBA00004496"/>
    </source>
</evidence>
<dbReference type="Gene3D" id="3.60.10.10">
    <property type="entry name" value="Endonuclease/exonuclease/phosphatase"/>
    <property type="match status" value="1"/>
</dbReference>
<dbReference type="GO" id="GO:0003824">
    <property type="term" value="F:catalytic activity"/>
    <property type="evidence" value="ECO:0007669"/>
    <property type="project" value="InterPro"/>
</dbReference>
<feature type="repeat" description="WD" evidence="11">
    <location>
        <begin position="827"/>
        <end position="858"/>
    </location>
</feature>
<keyword evidence="14" id="KW-1185">Reference proteome</keyword>
<dbReference type="InterPro" id="IPR011047">
    <property type="entry name" value="Quinoprotein_ADH-like_sf"/>
</dbReference>
<comment type="pathway">
    <text evidence="3">tRNA modification; 5-methoxycarbonylmethyl-2-thiouridine-tRNA biosynthesis.</text>
</comment>
<dbReference type="FunFam" id="2.130.10.10:FF:000771">
    <property type="entry name" value="Elongator acetyltransferase complex subunit 2"/>
    <property type="match status" value="1"/>
</dbReference>
<feature type="repeat" description="WD" evidence="11">
    <location>
        <begin position="53"/>
        <end position="99"/>
    </location>
</feature>
<dbReference type="GO" id="GO:0005634">
    <property type="term" value="C:nucleus"/>
    <property type="evidence" value="ECO:0007669"/>
    <property type="project" value="UniProtKB-SubCell"/>
</dbReference>
<dbReference type="InterPro" id="IPR036322">
    <property type="entry name" value="WD40_repeat_dom_sf"/>
</dbReference>
<dbReference type="SUPFAM" id="SSF50978">
    <property type="entry name" value="WD40 repeat-like"/>
    <property type="match status" value="2"/>
</dbReference>
<dbReference type="AlphaFoldDB" id="A0AAE0UMQ5"/>
<dbReference type="GO" id="GO:0005737">
    <property type="term" value="C:cytoplasm"/>
    <property type="evidence" value="ECO:0007669"/>
    <property type="project" value="UniProtKB-SubCell"/>
</dbReference>
<reference evidence="13" key="1">
    <citation type="submission" date="2023-06" db="EMBL/GenBank/DDBJ databases">
        <title>Male Hemibagrus guttatus genome.</title>
        <authorList>
            <person name="Bian C."/>
        </authorList>
    </citation>
    <scope>NUCLEOTIDE SEQUENCE</scope>
    <source>
        <strain evidence="13">Male_cb2023</strain>
        <tissue evidence="13">Muscle</tissue>
    </source>
</reference>
<feature type="domain" description="Endonuclease/exonuclease/phosphatase" evidence="12">
    <location>
        <begin position="145"/>
        <end position="239"/>
    </location>
</feature>
<dbReference type="SUPFAM" id="SSF56219">
    <property type="entry name" value="DNase I-like"/>
    <property type="match status" value="1"/>
</dbReference>
<comment type="similarity">
    <text evidence="4">Belongs to the WD repeat ELP2 family.</text>
</comment>
<feature type="repeat" description="WD" evidence="11">
    <location>
        <begin position="421"/>
        <end position="456"/>
    </location>
</feature>